<feature type="domain" description="Protein kinase" evidence="8">
    <location>
        <begin position="438"/>
        <end position="1011"/>
    </location>
</feature>
<sequence length="1343" mass="148866">KSKVWLEANAIESDREQLCNNRKRVETRRIQKDQAREAREARERFKREHGLEDTEDQERGGERDRGVTLGQGVIVEEVSVGSEDDATIYAPAPLDFALEERGREGGIGGERRKPRSLAVSVSTSPTGEQQSTSLVPIGDTATLGYAQSNALGAVNRALVGDGAGPDVGIFFSGSITVPSLSRPRTAHPNRLLSAGVEGSGMLSSKPSPVPFVTPAPSPLARRNRQREGEGERERERERDSLSRSEDTPPLTPTLMSHSASAQSVHSVVGTQTQNMAQEKMMLSAIHKMYNINASRNRRVHLLMLYLLERCLLSEGKPRSDIQHILTFLADLRVGQLFDRDAVHNTELNSRKVLSDSMQREFGALLDMYAAETQSLEGGPASATARRDYDKPDWGKGERKEDSADERHMIERVVRAFFSERRQGSQAPQNSGSRYSKDFTEIRMLGEGGFGKVVAAHHIIERRDYAIKMVPIKHDKWELTKEETQLRMSREVAALSLIHSPYVVRYYACWIEDQKIVIDDDEDGVSRLGDTRNTAVYSVNDLNELPDVDSLGRPYGGTARGDSMLMCDSMGMDSHPFRNAGIGRGARPKVLGPMGAGRERDLTRERAQMRERGRDRERPFAPFDSDSESESDDYSAPRPLAPFRPIGHQLGYSVDSDGEKDNENLGWTDASESEGLDDTCTPSGACTPSLMDEGFGDSALGLPFAGALPLGTDETEWQDMARGSDDSEGGEMVFANDLNEPYEPSPVDLDRDTTDESEYTLGEGKEKSTTMLYIQMELCDPHTLRDAIDKRTLGQEPHERWRICRQMAEGLADIHSAKMIHRDLKPENIFLTSIGHNVKIGDLGLSRAITDEGLALPEDRSTADTPQTHVSESPMLRGLDRLDRMASPGVSPMGKASPAADKAQKKKANLTTGVGTVAYMAPELQGGTNTGTYDGKVDIYALGIIFLEVWYMFSTYMHRVNVLENLRISHTLPEEFENNCPSQAYLIKWCTHEDPKKRPTITELLMDTHLPLIDVEVVQTATRAVESPFCPPELKRGMVSAVFRSCLGDEKDEETELQEQAIDMCPTVSHHGDDMDSPDTHMGQRTTEEETCFYQMDVVAHTRRHMELAGAVPHPLPTHVCHMQEHLRSVPLLLENGSLVHAPLNPAVLCAARMNDTHVSHRAVPLTRYSITEMCSANREMLASLDVYRPIHRWYSATSPSSCDSPSDTGSMSPAAVSAGILSVSEAIASCYDIVRSLPMLVPQNARMVLSLWHPMLPMWLLEAADVRVSDAASVESLECGLSKAVVQRSLECASCHYIKPTILSTLYGGRTVQMCLDDLDRHFTRRDNQPLFGPELSAFMDTI</sequence>
<dbReference type="OrthoDB" id="341578at2759"/>
<dbReference type="Gene3D" id="3.30.200.20">
    <property type="entry name" value="Phosphorylase Kinase, domain 1"/>
    <property type="match status" value="1"/>
</dbReference>
<comment type="caution">
    <text evidence="9">The sequence shown here is derived from an EMBL/GenBank/DDBJ whole genome shotgun (WGS) entry which is preliminary data.</text>
</comment>
<feature type="region of interest" description="Disordered" evidence="7">
    <location>
        <begin position="24"/>
        <end position="68"/>
    </location>
</feature>
<dbReference type="EMBL" id="BDIP01000706">
    <property type="protein sequence ID" value="GIQ82471.1"/>
    <property type="molecule type" value="Genomic_DNA"/>
</dbReference>
<evidence type="ECO:0000256" key="3">
    <source>
        <dbReference type="ARBA" id="ARBA00022777"/>
    </source>
</evidence>
<dbReference type="Gene3D" id="1.10.510.10">
    <property type="entry name" value="Transferase(Phosphotransferase) domain 1"/>
    <property type="match status" value="1"/>
</dbReference>
<dbReference type="GO" id="GO:0004672">
    <property type="term" value="F:protein kinase activity"/>
    <property type="evidence" value="ECO:0007669"/>
    <property type="project" value="InterPro"/>
</dbReference>
<proteinExistence type="inferred from homology"/>
<protein>
    <recommendedName>
        <fullName evidence="8">Protein kinase domain-containing protein</fullName>
    </recommendedName>
</protein>
<dbReference type="InterPro" id="IPR000719">
    <property type="entry name" value="Prot_kinase_dom"/>
</dbReference>
<dbReference type="GO" id="GO:0005524">
    <property type="term" value="F:ATP binding"/>
    <property type="evidence" value="ECO:0007669"/>
    <property type="project" value="UniProtKB-UniRule"/>
</dbReference>
<feature type="compositionally biased region" description="Basic and acidic residues" evidence="7">
    <location>
        <begin position="225"/>
        <end position="246"/>
    </location>
</feature>
<feature type="non-terminal residue" evidence="9">
    <location>
        <position position="1"/>
    </location>
</feature>
<comment type="similarity">
    <text evidence="5">Belongs to the protein kinase superfamily. Ser/Thr protein kinase family. GCN2 subfamily.</text>
</comment>
<evidence type="ECO:0000256" key="4">
    <source>
        <dbReference type="ARBA" id="ARBA00022840"/>
    </source>
</evidence>
<dbReference type="InterPro" id="IPR050339">
    <property type="entry name" value="CC_SR_Kinase"/>
</dbReference>
<feature type="compositionally biased region" description="Basic and acidic residues" evidence="7">
    <location>
        <begin position="384"/>
        <end position="404"/>
    </location>
</feature>
<keyword evidence="10" id="KW-1185">Reference proteome</keyword>
<evidence type="ECO:0000313" key="10">
    <source>
        <dbReference type="Proteomes" id="UP000265618"/>
    </source>
</evidence>
<evidence type="ECO:0000313" key="9">
    <source>
        <dbReference type="EMBL" id="GIQ82471.1"/>
    </source>
</evidence>
<dbReference type="InterPro" id="IPR017441">
    <property type="entry name" value="Protein_kinase_ATP_BS"/>
</dbReference>
<dbReference type="PANTHER" id="PTHR11042">
    <property type="entry name" value="EUKARYOTIC TRANSLATION INITIATION FACTOR 2-ALPHA KINASE EIF2-ALPHA KINASE -RELATED"/>
    <property type="match status" value="1"/>
</dbReference>
<dbReference type="GO" id="GO:0005634">
    <property type="term" value="C:nucleus"/>
    <property type="evidence" value="ECO:0007669"/>
    <property type="project" value="TreeGrafter"/>
</dbReference>
<dbReference type="InterPro" id="IPR011009">
    <property type="entry name" value="Kinase-like_dom_sf"/>
</dbReference>
<dbReference type="InterPro" id="IPR008271">
    <property type="entry name" value="Ser/Thr_kinase_AS"/>
</dbReference>
<dbReference type="PROSITE" id="PS50011">
    <property type="entry name" value="PROTEIN_KINASE_DOM"/>
    <property type="match status" value="1"/>
</dbReference>
<dbReference type="Pfam" id="PF00069">
    <property type="entry name" value="Pkinase"/>
    <property type="match status" value="3"/>
</dbReference>
<evidence type="ECO:0000259" key="8">
    <source>
        <dbReference type="PROSITE" id="PS50011"/>
    </source>
</evidence>
<keyword evidence="3" id="KW-0418">Kinase</keyword>
<reference evidence="9 10" key="1">
    <citation type="journal article" date="2018" name="PLoS ONE">
        <title>The draft genome of Kipferlia bialata reveals reductive genome evolution in fornicate parasites.</title>
        <authorList>
            <person name="Tanifuji G."/>
            <person name="Takabayashi S."/>
            <person name="Kume K."/>
            <person name="Takagi M."/>
            <person name="Nakayama T."/>
            <person name="Kamikawa R."/>
            <person name="Inagaki Y."/>
            <person name="Hashimoto T."/>
        </authorList>
    </citation>
    <scope>NUCLEOTIDE SEQUENCE [LARGE SCALE GENOMIC DNA]</scope>
    <source>
        <strain evidence="9">NY0173</strain>
    </source>
</reference>
<feature type="non-terminal residue" evidence="9">
    <location>
        <position position="1343"/>
    </location>
</feature>
<dbReference type="Proteomes" id="UP000265618">
    <property type="component" value="Unassembled WGS sequence"/>
</dbReference>
<feature type="compositionally biased region" description="Basic and acidic residues" evidence="7">
    <location>
        <begin position="596"/>
        <end position="618"/>
    </location>
</feature>
<dbReference type="SUPFAM" id="SSF56112">
    <property type="entry name" value="Protein kinase-like (PK-like)"/>
    <property type="match status" value="1"/>
</dbReference>
<feature type="region of interest" description="Disordered" evidence="7">
    <location>
        <begin position="375"/>
        <end position="404"/>
    </location>
</feature>
<feature type="binding site" evidence="6">
    <location>
        <position position="472"/>
    </location>
    <ligand>
        <name>ATP</name>
        <dbReference type="ChEBI" id="CHEBI:30616"/>
    </ligand>
</feature>
<dbReference type="SMART" id="SM00220">
    <property type="entry name" value="S_TKc"/>
    <property type="match status" value="1"/>
</dbReference>
<organism evidence="9 10">
    <name type="scientific">Kipferlia bialata</name>
    <dbReference type="NCBI Taxonomy" id="797122"/>
    <lineage>
        <taxon>Eukaryota</taxon>
        <taxon>Metamonada</taxon>
        <taxon>Carpediemonas-like organisms</taxon>
        <taxon>Kipferlia</taxon>
    </lineage>
</organism>
<accession>A0A9K3CSN8</accession>
<feature type="region of interest" description="Disordered" evidence="7">
    <location>
        <begin position="577"/>
        <end position="691"/>
    </location>
</feature>
<dbReference type="GO" id="GO:0005737">
    <property type="term" value="C:cytoplasm"/>
    <property type="evidence" value="ECO:0007669"/>
    <property type="project" value="TreeGrafter"/>
</dbReference>
<keyword evidence="1" id="KW-0808">Transferase</keyword>
<dbReference type="PROSITE" id="PS00108">
    <property type="entry name" value="PROTEIN_KINASE_ST"/>
    <property type="match status" value="1"/>
</dbReference>
<feature type="compositionally biased region" description="Pro residues" evidence="7">
    <location>
        <begin position="207"/>
        <end position="217"/>
    </location>
</feature>
<evidence type="ECO:0000256" key="2">
    <source>
        <dbReference type="ARBA" id="ARBA00022741"/>
    </source>
</evidence>
<gene>
    <name evidence="9" type="ORF">KIPB_003615</name>
</gene>
<feature type="region of interest" description="Disordered" evidence="7">
    <location>
        <begin position="196"/>
        <end position="263"/>
    </location>
</feature>
<evidence type="ECO:0000256" key="7">
    <source>
        <dbReference type="SAM" id="MobiDB-lite"/>
    </source>
</evidence>
<keyword evidence="2 6" id="KW-0547">Nucleotide-binding</keyword>
<name>A0A9K3CSN8_9EUKA</name>
<evidence type="ECO:0000256" key="6">
    <source>
        <dbReference type="PROSITE-ProRule" id="PRU10141"/>
    </source>
</evidence>
<evidence type="ECO:0000256" key="1">
    <source>
        <dbReference type="ARBA" id="ARBA00022679"/>
    </source>
</evidence>
<dbReference type="PROSITE" id="PS00107">
    <property type="entry name" value="PROTEIN_KINASE_ATP"/>
    <property type="match status" value="1"/>
</dbReference>
<evidence type="ECO:0000256" key="5">
    <source>
        <dbReference type="ARBA" id="ARBA00037982"/>
    </source>
</evidence>
<feature type="compositionally biased region" description="Basic and acidic residues" evidence="7">
    <location>
        <begin position="24"/>
        <end position="66"/>
    </location>
</feature>
<keyword evidence="4 6" id="KW-0067">ATP-binding</keyword>